<dbReference type="InterPro" id="IPR023996">
    <property type="entry name" value="TonB-dep_OMP_SusC/RagA"/>
</dbReference>
<evidence type="ECO:0000256" key="5">
    <source>
        <dbReference type="ARBA" id="ARBA00023077"/>
    </source>
</evidence>
<evidence type="ECO:0000256" key="8">
    <source>
        <dbReference type="PROSITE-ProRule" id="PRU01360"/>
    </source>
</evidence>
<dbReference type="EMBL" id="FQUC01000002">
    <property type="protein sequence ID" value="SHE70765.1"/>
    <property type="molecule type" value="Genomic_DNA"/>
</dbReference>
<keyword evidence="10" id="KW-0732">Signal</keyword>
<dbReference type="NCBIfam" id="TIGR04056">
    <property type="entry name" value="OMP_RagA_SusC"/>
    <property type="match status" value="1"/>
</dbReference>
<feature type="chain" id="PRO_5009907933" evidence="10">
    <location>
        <begin position="35"/>
        <end position="1066"/>
    </location>
</feature>
<comment type="similarity">
    <text evidence="8 9">Belongs to the TonB-dependent receptor family.</text>
</comment>
<reference evidence="14" key="1">
    <citation type="submission" date="2016-11" db="EMBL/GenBank/DDBJ databases">
        <authorList>
            <person name="Varghese N."/>
            <person name="Submissions S."/>
        </authorList>
    </citation>
    <scope>NUCLEOTIDE SEQUENCE [LARGE SCALE GENOMIC DNA]</scope>
    <source>
        <strain evidence="14">DSM 27370</strain>
    </source>
</reference>
<keyword evidence="2 8" id="KW-0813">Transport</keyword>
<dbReference type="FunFam" id="2.60.40.1120:FF:000003">
    <property type="entry name" value="Outer membrane protein Omp121"/>
    <property type="match status" value="1"/>
</dbReference>
<evidence type="ECO:0000313" key="13">
    <source>
        <dbReference type="EMBL" id="SHE70765.1"/>
    </source>
</evidence>
<evidence type="ECO:0000256" key="3">
    <source>
        <dbReference type="ARBA" id="ARBA00022452"/>
    </source>
</evidence>
<proteinExistence type="inferred from homology"/>
<keyword evidence="7 8" id="KW-0998">Cell outer membrane</keyword>
<evidence type="ECO:0000256" key="1">
    <source>
        <dbReference type="ARBA" id="ARBA00004571"/>
    </source>
</evidence>
<feature type="domain" description="TonB-dependent receptor-like beta-barrel" evidence="11">
    <location>
        <begin position="425"/>
        <end position="1023"/>
    </location>
</feature>
<dbReference type="SUPFAM" id="SSF56935">
    <property type="entry name" value="Porins"/>
    <property type="match status" value="1"/>
</dbReference>
<dbReference type="OrthoDB" id="1109192at2"/>
<keyword evidence="5 9" id="KW-0798">TonB box</keyword>
<dbReference type="Pfam" id="PF00593">
    <property type="entry name" value="TonB_dep_Rec_b-barrel"/>
    <property type="match status" value="1"/>
</dbReference>
<feature type="signal peptide" evidence="10">
    <location>
        <begin position="1"/>
        <end position="34"/>
    </location>
</feature>
<keyword evidence="4 8" id="KW-0812">Transmembrane</keyword>
<dbReference type="InterPro" id="IPR012910">
    <property type="entry name" value="Plug_dom"/>
</dbReference>
<dbReference type="NCBIfam" id="TIGR04057">
    <property type="entry name" value="SusC_RagA_signa"/>
    <property type="match status" value="1"/>
</dbReference>
<dbReference type="InterPro" id="IPR036942">
    <property type="entry name" value="Beta-barrel_TonB_sf"/>
</dbReference>
<keyword evidence="14" id="KW-1185">Reference proteome</keyword>
<name>A0A1M4VPG1_9BACT</name>
<comment type="subcellular location">
    <subcellularLocation>
        <location evidence="1 8">Cell outer membrane</location>
        <topology evidence="1 8">Multi-pass membrane protein</topology>
    </subcellularLocation>
</comment>
<dbReference type="Pfam" id="PF07715">
    <property type="entry name" value="Plug"/>
    <property type="match status" value="1"/>
</dbReference>
<dbReference type="GO" id="GO:0009279">
    <property type="term" value="C:cell outer membrane"/>
    <property type="evidence" value="ECO:0007669"/>
    <property type="project" value="UniProtKB-SubCell"/>
</dbReference>
<accession>A0A1M4VPG1</accession>
<evidence type="ECO:0000259" key="11">
    <source>
        <dbReference type="Pfam" id="PF00593"/>
    </source>
</evidence>
<evidence type="ECO:0000256" key="9">
    <source>
        <dbReference type="RuleBase" id="RU003357"/>
    </source>
</evidence>
<dbReference type="Gene3D" id="2.40.170.20">
    <property type="entry name" value="TonB-dependent receptor, beta-barrel domain"/>
    <property type="match status" value="1"/>
</dbReference>
<evidence type="ECO:0000256" key="6">
    <source>
        <dbReference type="ARBA" id="ARBA00023136"/>
    </source>
</evidence>
<sequence>MNKSANTFTKKRSKQLFRFLVSFLFSTLICSALYGNETQQGREISGLIVSDSDREPLIGVSVSIKGTTTGTVTDIDGKYLINANEGQILVFSYLGFQNQEITVGNQQTINVVLKENTALLDEVVVVGYGVQKKKLITGATVQVKGDDVQKLNTTSVLGALQSMTPGVNIIANNGQPGEGYKFNIRGMGTTGDSTPLVVIDGVAGGDINSLSPADIESVDILKDAASAAIYGARAANGVMLITTKQGKAGKMQVTYDAYLGWQNVYKNPGLLNAREYMTIQDEIRFNEGKTAYNWENELGSKIYNRIQNGWNGTDWFDAIREKNATTQNHAINIIGGTDMSKFSAGFSYTEQNGILGKPVASAYERYTARLNSSHVLLKGSDRDIVTFGENITFYYSKKNGVSQGNIYYNDVRNVLTANPLIPLYNDEGEYYGQTDKDADGWIFSSGAGNPVMSMVAERGQNMNNNYGLNATAYLEVSPIKGLKYRGQFSYKMSSYNSRSFATPFKSSVNSSSTNYSVTQSAGTGHSIAVENTISYVLPKLGNHNIDVLVGQAFEKNASGADVSVGNVVDQNDALPLLNGGWDYAWVNNMTGSSTSNFSGSPWGDSSLASFFGRANWNYDEKYMATLTIRTDGSSNFARGKRWGTFPSVSVGWVMTNENWMEESRSWLDFLKIRGSWGQNGNCNIPNFNYLATVRFDKLNVYSFGSTSLGSTDTHAQGAYTTNLPNPDVTWETSEQLNLGIDARFLNSRLGLAFDYYVKTTKDWLIQAPILATAGTGAPYINGGDVENKGFEVALNWNDQIGKDFSYGANLNFSYNKNEVTRIANTEGIIHGDGALAVNSDELYRAQVGYPIGYFWGYKTAGVFQNQAEIDEWIANGNGVLQPNPVPGDLKFVDRNKDGVIDQNDKTQIGNPNPDFHLGLGLNFAYKGFDLSLTGVGVFGHQIAMAYRSSTTGIFERWHGEGTSNRFPRLSDESNLNWKEVSDIYIEKADYFRIQNVTLGYDFKKLFPRIPLQQARLYVQAQNLYTFTGYPGMDPEVGYGSQSWASGIDLGSYPSPRTILIGINLKY</sequence>
<dbReference type="Gene3D" id="2.170.130.10">
    <property type="entry name" value="TonB-dependent receptor, plug domain"/>
    <property type="match status" value="1"/>
</dbReference>
<keyword evidence="3 8" id="KW-1134">Transmembrane beta strand</keyword>
<evidence type="ECO:0000313" key="14">
    <source>
        <dbReference type="Proteomes" id="UP000184480"/>
    </source>
</evidence>
<dbReference type="InterPro" id="IPR039426">
    <property type="entry name" value="TonB-dep_rcpt-like"/>
</dbReference>
<dbReference type="AlphaFoldDB" id="A0A1M4VPG1"/>
<organism evidence="13 14">
    <name type="scientific">Dysgonomonas macrotermitis</name>
    <dbReference type="NCBI Taxonomy" id="1346286"/>
    <lineage>
        <taxon>Bacteria</taxon>
        <taxon>Pseudomonadati</taxon>
        <taxon>Bacteroidota</taxon>
        <taxon>Bacteroidia</taxon>
        <taxon>Bacteroidales</taxon>
        <taxon>Dysgonomonadaceae</taxon>
        <taxon>Dysgonomonas</taxon>
    </lineage>
</organism>
<evidence type="ECO:0000256" key="7">
    <source>
        <dbReference type="ARBA" id="ARBA00023237"/>
    </source>
</evidence>
<dbReference type="STRING" id="1346286.SAMN05444362_1025"/>
<protein>
    <submittedName>
        <fullName evidence="13">TonB-linked outer membrane protein, SusC/RagA family</fullName>
    </submittedName>
</protein>
<dbReference type="InterPro" id="IPR000531">
    <property type="entry name" value="Beta-barrel_TonB"/>
</dbReference>
<evidence type="ECO:0000259" key="12">
    <source>
        <dbReference type="Pfam" id="PF07715"/>
    </source>
</evidence>
<dbReference type="InterPro" id="IPR023997">
    <property type="entry name" value="TonB-dep_OMP_SusC/RagA_CS"/>
</dbReference>
<keyword evidence="6 8" id="KW-0472">Membrane</keyword>
<evidence type="ECO:0000256" key="4">
    <source>
        <dbReference type="ARBA" id="ARBA00022692"/>
    </source>
</evidence>
<dbReference type="Gene3D" id="2.60.40.1120">
    <property type="entry name" value="Carboxypeptidase-like, regulatory domain"/>
    <property type="match status" value="1"/>
</dbReference>
<dbReference type="SUPFAM" id="SSF49464">
    <property type="entry name" value="Carboxypeptidase regulatory domain-like"/>
    <property type="match status" value="1"/>
</dbReference>
<evidence type="ECO:0000256" key="2">
    <source>
        <dbReference type="ARBA" id="ARBA00022448"/>
    </source>
</evidence>
<feature type="domain" description="TonB-dependent receptor plug" evidence="12">
    <location>
        <begin position="136"/>
        <end position="238"/>
    </location>
</feature>
<dbReference type="Proteomes" id="UP000184480">
    <property type="component" value="Unassembled WGS sequence"/>
</dbReference>
<dbReference type="InterPro" id="IPR008969">
    <property type="entry name" value="CarboxyPept-like_regulatory"/>
</dbReference>
<gene>
    <name evidence="13" type="ORF">SAMN05444362_1025</name>
</gene>
<evidence type="ECO:0000256" key="10">
    <source>
        <dbReference type="SAM" id="SignalP"/>
    </source>
</evidence>
<dbReference type="InterPro" id="IPR037066">
    <property type="entry name" value="Plug_dom_sf"/>
</dbReference>
<dbReference type="Pfam" id="PF13715">
    <property type="entry name" value="CarbopepD_reg_2"/>
    <property type="match status" value="1"/>
</dbReference>
<dbReference type="PROSITE" id="PS52016">
    <property type="entry name" value="TONB_DEPENDENT_REC_3"/>
    <property type="match status" value="1"/>
</dbReference>
<dbReference type="RefSeq" id="WP_062176969.1">
    <property type="nucleotide sequence ID" value="NZ_BBXL01000002.1"/>
</dbReference>